<accession>A0A1V8RT80</accession>
<protein>
    <submittedName>
        <fullName evidence="1">Uncharacterized protein</fullName>
    </submittedName>
</protein>
<name>A0A1V8RT80_9HYPH</name>
<dbReference type="STRING" id="1873176.BFN67_14865"/>
<reference evidence="1 2" key="1">
    <citation type="journal article" date="2016" name="Int. J. Syst. Evol. Microbiol.">
        <title>Pseudaminobacter manganicus sp. nov., isolated from sludge of a manganese mine.</title>
        <authorList>
            <person name="Li J."/>
            <person name="Huang J."/>
            <person name="Liao S."/>
            <person name="Wang G."/>
        </authorList>
    </citation>
    <scope>NUCLEOTIDE SEQUENCE [LARGE SCALE GENOMIC DNA]</scope>
    <source>
        <strain evidence="1 2">JH-7</strain>
    </source>
</reference>
<organism evidence="1 2">
    <name type="scientific">Manganibacter manganicus</name>
    <dbReference type="NCBI Taxonomy" id="1873176"/>
    <lineage>
        <taxon>Bacteria</taxon>
        <taxon>Pseudomonadati</taxon>
        <taxon>Pseudomonadota</taxon>
        <taxon>Alphaproteobacteria</taxon>
        <taxon>Hyphomicrobiales</taxon>
        <taxon>Phyllobacteriaceae</taxon>
        <taxon>Manganibacter</taxon>
    </lineage>
</organism>
<gene>
    <name evidence="1" type="ORF">BFN67_14865</name>
</gene>
<evidence type="ECO:0000313" key="1">
    <source>
        <dbReference type="EMBL" id="OQM76400.1"/>
    </source>
</evidence>
<proteinExistence type="predicted"/>
<sequence>MNSFDITPFSRLGGSASAKLPIAGSQPRVQLLIKGSHARPCSLFVVQMNAKDKRVNATVIEAKQIETSMASKLTAAH</sequence>
<dbReference type="EMBL" id="MDET01000008">
    <property type="protein sequence ID" value="OQM76400.1"/>
    <property type="molecule type" value="Genomic_DNA"/>
</dbReference>
<dbReference type="Proteomes" id="UP000191905">
    <property type="component" value="Unassembled WGS sequence"/>
</dbReference>
<dbReference type="AlphaFoldDB" id="A0A1V8RT80"/>
<dbReference type="RefSeq" id="WP_139789062.1">
    <property type="nucleotide sequence ID" value="NZ_MDET01000008.1"/>
</dbReference>
<keyword evidence="2" id="KW-1185">Reference proteome</keyword>
<comment type="caution">
    <text evidence="1">The sequence shown here is derived from an EMBL/GenBank/DDBJ whole genome shotgun (WGS) entry which is preliminary data.</text>
</comment>
<evidence type="ECO:0000313" key="2">
    <source>
        <dbReference type="Proteomes" id="UP000191905"/>
    </source>
</evidence>